<comment type="similarity">
    <text evidence="2">Belongs to the CPA3 antiporters (TC 2.A.63) subunit D family.</text>
</comment>
<evidence type="ECO:0000256" key="7">
    <source>
        <dbReference type="RuleBase" id="RU000320"/>
    </source>
</evidence>
<proteinExistence type="inferred from homology"/>
<dbReference type="InterPro" id="IPR001750">
    <property type="entry name" value="ND/Mrp_TM"/>
</dbReference>
<feature type="transmembrane region" description="Helical" evidence="8">
    <location>
        <begin position="282"/>
        <end position="299"/>
    </location>
</feature>
<feature type="transmembrane region" description="Helical" evidence="8">
    <location>
        <begin position="380"/>
        <end position="402"/>
    </location>
</feature>
<dbReference type="OrthoDB" id="9768329at2"/>
<dbReference type="PANTHER" id="PTHR42703:SF1">
    <property type="entry name" value="NA(+)_H(+) ANTIPORTER SUBUNIT D1"/>
    <property type="match status" value="1"/>
</dbReference>
<comment type="caution">
    <text evidence="10">The sequence shown here is derived from an EMBL/GenBank/DDBJ whole genome shotgun (WGS) entry which is preliminary data.</text>
</comment>
<evidence type="ECO:0000259" key="9">
    <source>
        <dbReference type="Pfam" id="PF00361"/>
    </source>
</evidence>
<protein>
    <submittedName>
        <fullName evidence="10">Monovalent cation/H+ antiporter subunit D family protein</fullName>
    </submittedName>
</protein>
<keyword evidence="3" id="KW-1003">Cell membrane</keyword>
<dbReference type="PANTHER" id="PTHR42703">
    <property type="entry name" value="NADH DEHYDROGENASE"/>
    <property type="match status" value="1"/>
</dbReference>
<gene>
    <name evidence="10" type="ORF">F2Q65_00095</name>
</gene>
<evidence type="ECO:0000256" key="5">
    <source>
        <dbReference type="ARBA" id="ARBA00022989"/>
    </source>
</evidence>
<feature type="transmembrane region" description="Helical" evidence="8">
    <location>
        <begin position="6"/>
        <end position="26"/>
    </location>
</feature>
<dbReference type="EMBL" id="VWXX01000001">
    <property type="protein sequence ID" value="KAA6187685.1"/>
    <property type="molecule type" value="Genomic_DNA"/>
</dbReference>
<evidence type="ECO:0000256" key="8">
    <source>
        <dbReference type="SAM" id="Phobius"/>
    </source>
</evidence>
<evidence type="ECO:0000256" key="3">
    <source>
        <dbReference type="ARBA" id="ARBA00022475"/>
    </source>
</evidence>
<comment type="subcellular location">
    <subcellularLocation>
        <location evidence="1">Cell membrane</location>
        <topology evidence="1">Multi-pass membrane protein</topology>
    </subcellularLocation>
    <subcellularLocation>
        <location evidence="7">Membrane</location>
        <topology evidence="7">Multi-pass membrane protein</topology>
    </subcellularLocation>
</comment>
<dbReference type="Pfam" id="PF00361">
    <property type="entry name" value="Proton_antipo_M"/>
    <property type="match status" value="1"/>
</dbReference>
<evidence type="ECO:0000256" key="2">
    <source>
        <dbReference type="ARBA" id="ARBA00005346"/>
    </source>
</evidence>
<keyword evidence="11" id="KW-1185">Reference proteome</keyword>
<feature type="transmembrane region" description="Helical" evidence="8">
    <location>
        <begin position="167"/>
        <end position="188"/>
    </location>
</feature>
<evidence type="ECO:0000256" key="6">
    <source>
        <dbReference type="ARBA" id="ARBA00023136"/>
    </source>
</evidence>
<keyword evidence="4 7" id="KW-0812">Transmembrane</keyword>
<evidence type="ECO:0000256" key="1">
    <source>
        <dbReference type="ARBA" id="ARBA00004651"/>
    </source>
</evidence>
<dbReference type="Proteomes" id="UP000322981">
    <property type="component" value="Unassembled WGS sequence"/>
</dbReference>
<organism evidence="10 11">
    <name type="scientific">Thiohalocapsa marina</name>
    <dbReference type="NCBI Taxonomy" id="424902"/>
    <lineage>
        <taxon>Bacteria</taxon>
        <taxon>Pseudomonadati</taxon>
        <taxon>Pseudomonadota</taxon>
        <taxon>Gammaproteobacteria</taxon>
        <taxon>Chromatiales</taxon>
        <taxon>Chromatiaceae</taxon>
        <taxon>Thiohalocapsa</taxon>
    </lineage>
</organism>
<dbReference type="AlphaFoldDB" id="A0A5M8FV74"/>
<accession>A0A5M8FV74</accession>
<sequence>MTDWNAIGIVLALVIPLGAMGGIWLFHGRPEQRERVTLVAAGLLLLVVLSLLPSVLAGLRPEWVFAELFPGIAIAFRVEPLGMLFALVAALLWPINSVYSIGYMRGNNEPHQTRFYGYFALALFATMGIAFAANLVTLFVFYELLTLSTYPLVTHKGNDAARAAGRVYLGILITTSIGLLLPAILWVWSLTGTTDFTVGGLVGDKLQGPWLGLLLFLFMFGIGKAALMPIHRWLPAAMVAPTPVSALLHAVAVVKAGVFSVVKVIVYVFGVDSLHAVPAASWLLYVAGFTIIVASLIALRQDNLKRRLAYSTISQLSYVVLGAAILAPVSIIGAALHIVAHAFGKITLFFAAGSIYTAAHKTEISQLRGIGWRMPWTMTAFSIGALSMIGVPPAAGFISKWYMLLGAFETQQLFAVGVIVLSTVLNAAYFLPIIFTAFARPAEDDPAQHGEAPRPIVIALACTAGLTVLFFLFHQVPLDLAGQLVELPLSDDFQPNGSQPYVPPSNIPQALP</sequence>
<evidence type="ECO:0000256" key="4">
    <source>
        <dbReference type="ARBA" id="ARBA00022692"/>
    </source>
</evidence>
<dbReference type="RefSeq" id="WP_150089174.1">
    <property type="nucleotide sequence ID" value="NZ_JBFUOH010000011.1"/>
</dbReference>
<dbReference type="GO" id="GO:0005886">
    <property type="term" value="C:plasma membrane"/>
    <property type="evidence" value="ECO:0007669"/>
    <property type="project" value="UniProtKB-SubCell"/>
</dbReference>
<feature type="transmembrane region" description="Helical" evidence="8">
    <location>
        <begin position="208"/>
        <end position="227"/>
    </location>
</feature>
<feature type="transmembrane region" description="Helical" evidence="8">
    <location>
        <begin position="38"/>
        <end position="59"/>
    </location>
</feature>
<evidence type="ECO:0000313" key="10">
    <source>
        <dbReference type="EMBL" id="KAA6187685.1"/>
    </source>
</evidence>
<dbReference type="PRINTS" id="PR01434">
    <property type="entry name" value="NADHDHGNASE5"/>
</dbReference>
<feature type="transmembrane region" description="Helical" evidence="8">
    <location>
        <begin position="71"/>
        <end position="95"/>
    </location>
</feature>
<dbReference type="InterPro" id="IPR050586">
    <property type="entry name" value="CPA3_Na-H_Antiporter_D"/>
</dbReference>
<feature type="domain" description="NADH:quinone oxidoreductase/Mrp antiporter transmembrane" evidence="9">
    <location>
        <begin position="132"/>
        <end position="425"/>
    </location>
</feature>
<evidence type="ECO:0000313" key="11">
    <source>
        <dbReference type="Proteomes" id="UP000322981"/>
    </source>
</evidence>
<feature type="transmembrane region" description="Helical" evidence="8">
    <location>
        <begin position="456"/>
        <end position="476"/>
    </location>
</feature>
<reference evidence="10 11" key="1">
    <citation type="submission" date="2019-09" db="EMBL/GenBank/DDBJ databases">
        <title>Whole-genome sequence of the purple sulfur bacterium Thiohalocapsa marina DSM 19078.</title>
        <authorList>
            <person name="Kyndt J.A."/>
            <person name="Meyer T.E."/>
        </authorList>
    </citation>
    <scope>NUCLEOTIDE SEQUENCE [LARGE SCALE GENOMIC DNA]</scope>
    <source>
        <strain evidence="10 11">DSM 19078</strain>
    </source>
</reference>
<feature type="transmembrane region" description="Helical" evidence="8">
    <location>
        <begin position="115"/>
        <end position="133"/>
    </location>
</feature>
<name>A0A5M8FV74_9GAMM</name>
<feature type="transmembrane region" description="Helical" evidence="8">
    <location>
        <begin position="414"/>
        <end position="435"/>
    </location>
</feature>
<feature type="transmembrane region" description="Helical" evidence="8">
    <location>
        <begin position="308"/>
        <end position="332"/>
    </location>
</feature>
<keyword evidence="6 8" id="KW-0472">Membrane</keyword>
<keyword evidence="5 8" id="KW-1133">Transmembrane helix</keyword>
<feature type="transmembrane region" description="Helical" evidence="8">
    <location>
        <begin position="247"/>
        <end position="270"/>
    </location>
</feature>